<keyword evidence="5" id="KW-0732">Signal</keyword>
<name>A0A139A7I7_GONPJ</name>
<evidence type="ECO:0000313" key="8">
    <source>
        <dbReference type="Proteomes" id="UP000070544"/>
    </source>
</evidence>
<feature type="compositionally biased region" description="Low complexity" evidence="3">
    <location>
        <begin position="558"/>
        <end position="573"/>
    </location>
</feature>
<keyword evidence="4" id="KW-0472">Membrane</keyword>
<protein>
    <recommendedName>
        <fullName evidence="6">SH3 domain-containing protein</fullName>
    </recommendedName>
</protein>
<dbReference type="AlphaFoldDB" id="A0A139A7I7"/>
<dbReference type="Proteomes" id="UP000070544">
    <property type="component" value="Unassembled WGS sequence"/>
</dbReference>
<dbReference type="SUPFAM" id="SSF50044">
    <property type="entry name" value="SH3-domain"/>
    <property type="match status" value="1"/>
</dbReference>
<evidence type="ECO:0000256" key="5">
    <source>
        <dbReference type="SAM" id="SignalP"/>
    </source>
</evidence>
<keyword evidence="4" id="KW-1133">Transmembrane helix</keyword>
<sequence length="893" mass="95146">MKRRKLAYFGLLFLWAAAIRVPGVAGDDDRKGKDGKGKDFDDDDGPPLDPFPPIMSGCTGGLTQCGLDCVSLNEDVLNCGGCGYQCHSGIANAVDICNVGACQFVCTSGYHAVSCGDTFQCVLQGQGCTIVSDTDAPISPPPAPPPAPVPIPPPPPPPPTNPPPPPPVSWNTASWSNRPSITVPPPTQASSLTATQSSTSSSFIVPTSAVGNPRPSTPFNSSNVNANDTRPDGLYGGQIWIVNLAYPYISLTCNSTACSTTDRQPPPTSFSLECPPNIACANSSSAQLRISGRTQCMSYATLGPTECVVNLTPTNLDFLFDQIWRFEVDITAHTGTLLRPKNAGQGGNSCLNPVWSDSTDALEVGTCLKAPALWYTISVNDWNFLQEIQYNLSHPEMPPTSNMGANTASSTGPSSGVLVGIILPAIFIICSIAGLLFYRRREKKVQADVDAWKVSMKLGLKPTENRTQSRRLRFLRRPSARSVDEGDQSLVDVETLHSFAMTDDGLIRRSSTRTSQVDTLETNSVRLVGHVTVGTNNTARSWALTTGPRVQSLGHGTGTSPRTPMSRTPTVRSNSSVPRYTPTSLRHVVSRRSALSQPEEHGLDENPFAEQFPSTDPGIDTVQLPSRPPDVSSIVANINRFYLALGGQPFSDQPVMVNRVLVAITDFEPSLTDELELREGSSYLVELLWADGWCLARNPSTGLSGHVPIAALSSAPTNVLADFTPPAGTILPDPNPDGPTGQPAVTSDDDPTASRQSAVPQSLPSSSAQHDSRQTISHSRQNSTPNSPATFSPRTGTAGRSTLSRSSLPTRGPSRRNSLLHDGAVVSPVLEVIPLSVARRVAGLSGAVDLETLDDLFQDGHLSQEAYNILRGIRTPNVMPTASNTDENEDSAS</sequence>
<feature type="domain" description="SH3" evidence="6">
    <location>
        <begin position="656"/>
        <end position="717"/>
    </location>
</feature>
<evidence type="ECO:0000256" key="1">
    <source>
        <dbReference type="ARBA" id="ARBA00022443"/>
    </source>
</evidence>
<feature type="transmembrane region" description="Helical" evidence="4">
    <location>
        <begin position="417"/>
        <end position="438"/>
    </location>
</feature>
<accession>A0A139A7I7</accession>
<keyword evidence="1 2" id="KW-0728">SH3 domain</keyword>
<feature type="signal peptide" evidence="5">
    <location>
        <begin position="1"/>
        <end position="26"/>
    </location>
</feature>
<feature type="compositionally biased region" description="Pro residues" evidence="3">
    <location>
        <begin position="138"/>
        <end position="168"/>
    </location>
</feature>
<evidence type="ECO:0000313" key="7">
    <source>
        <dbReference type="EMBL" id="KXS12767.1"/>
    </source>
</evidence>
<evidence type="ECO:0000259" key="6">
    <source>
        <dbReference type="PROSITE" id="PS50002"/>
    </source>
</evidence>
<proteinExistence type="predicted"/>
<feature type="compositionally biased region" description="Polar residues" evidence="3">
    <location>
        <begin position="217"/>
        <end position="226"/>
    </location>
</feature>
<keyword evidence="4" id="KW-0812">Transmembrane</keyword>
<keyword evidence="8" id="KW-1185">Reference proteome</keyword>
<feature type="region of interest" description="Disordered" evidence="3">
    <location>
        <begin position="723"/>
        <end position="819"/>
    </location>
</feature>
<feature type="region of interest" description="Disordered" evidence="3">
    <location>
        <begin position="133"/>
        <end position="226"/>
    </location>
</feature>
<feature type="compositionally biased region" description="Polar residues" evidence="3">
    <location>
        <begin position="574"/>
        <end position="584"/>
    </location>
</feature>
<feature type="compositionally biased region" description="Low complexity" evidence="3">
    <location>
        <begin position="188"/>
        <end position="202"/>
    </location>
</feature>
<feature type="compositionally biased region" description="Polar residues" evidence="3">
    <location>
        <begin position="170"/>
        <end position="180"/>
    </location>
</feature>
<dbReference type="PROSITE" id="PS50002">
    <property type="entry name" value="SH3"/>
    <property type="match status" value="1"/>
</dbReference>
<dbReference type="STRING" id="1344416.A0A139A7I7"/>
<feature type="chain" id="PRO_5007296002" description="SH3 domain-containing protein" evidence="5">
    <location>
        <begin position="27"/>
        <end position="893"/>
    </location>
</feature>
<dbReference type="InterPro" id="IPR001452">
    <property type="entry name" value="SH3_domain"/>
</dbReference>
<dbReference type="Gene3D" id="2.30.30.40">
    <property type="entry name" value="SH3 Domains"/>
    <property type="match status" value="1"/>
</dbReference>
<feature type="compositionally biased region" description="Low complexity" evidence="3">
    <location>
        <begin position="800"/>
        <end position="811"/>
    </location>
</feature>
<evidence type="ECO:0000256" key="2">
    <source>
        <dbReference type="PROSITE-ProRule" id="PRU00192"/>
    </source>
</evidence>
<feature type="compositionally biased region" description="Basic and acidic residues" evidence="3">
    <location>
        <begin position="27"/>
        <end position="39"/>
    </location>
</feature>
<dbReference type="InterPro" id="IPR036028">
    <property type="entry name" value="SH3-like_dom_sf"/>
</dbReference>
<organism evidence="7 8">
    <name type="scientific">Gonapodya prolifera (strain JEL478)</name>
    <name type="common">Monoblepharis prolifera</name>
    <dbReference type="NCBI Taxonomy" id="1344416"/>
    <lineage>
        <taxon>Eukaryota</taxon>
        <taxon>Fungi</taxon>
        <taxon>Fungi incertae sedis</taxon>
        <taxon>Chytridiomycota</taxon>
        <taxon>Chytridiomycota incertae sedis</taxon>
        <taxon>Monoblepharidomycetes</taxon>
        <taxon>Monoblepharidales</taxon>
        <taxon>Gonapodyaceae</taxon>
        <taxon>Gonapodya</taxon>
    </lineage>
</organism>
<dbReference type="EMBL" id="KQ965785">
    <property type="protein sequence ID" value="KXS12767.1"/>
    <property type="molecule type" value="Genomic_DNA"/>
</dbReference>
<evidence type="ECO:0000256" key="4">
    <source>
        <dbReference type="SAM" id="Phobius"/>
    </source>
</evidence>
<reference evidence="7 8" key="1">
    <citation type="journal article" date="2015" name="Genome Biol. Evol.">
        <title>Phylogenomic analyses indicate that early fungi evolved digesting cell walls of algal ancestors of land plants.</title>
        <authorList>
            <person name="Chang Y."/>
            <person name="Wang S."/>
            <person name="Sekimoto S."/>
            <person name="Aerts A.L."/>
            <person name="Choi C."/>
            <person name="Clum A."/>
            <person name="LaButti K.M."/>
            <person name="Lindquist E.A."/>
            <person name="Yee Ngan C."/>
            <person name="Ohm R.A."/>
            <person name="Salamov A.A."/>
            <person name="Grigoriev I.V."/>
            <person name="Spatafora J.W."/>
            <person name="Berbee M.L."/>
        </authorList>
    </citation>
    <scope>NUCLEOTIDE SEQUENCE [LARGE SCALE GENOMIC DNA]</scope>
    <source>
        <strain evidence="7 8">JEL478</strain>
    </source>
</reference>
<evidence type="ECO:0000256" key="3">
    <source>
        <dbReference type="SAM" id="MobiDB-lite"/>
    </source>
</evidence>
<feature type="compositionally biased region" description="Polar residues" evidence="3">
    <location>
        <begin position="753"/>
        <end position="799"/>
    </location>
</feature>
<gene>
    <name evidence="7" type="ORF">M427DRAFT_59291</name>
</gene>
<feature type="region of interest" description="Disordered" evidence="3">
    <location>
        <begin position="25"/>
        <end position="46"/>
    </location>
</feature>
<feature type="region of interest" description="Disordered" evidence="3">
    <location>
        <begin position="548"/>
        <end position="611"/>
    </location>
</feature>
<dbReference type="OrthoDB" id="5340910at2759"/>